<reference evidence="2 3" key="1">
    <citation type="submission" date="2018-12" db="EMBL/GenBank/DDBJ databases">
        <title>Persistence of Moraxella catarrhalis in Chronic Obstructive Pulmonary Disease and Regulation of the Hag/MID Adhesin.</title>
        <authorList>
            <person name="Murphy T."/>
            <person name="Zhao X."/>
            <person name="Vyas G."/>
            <person name="Aluvathingal J."/>
            <person name="Nadendla S."/>
            <person name="Tallon L."/>
            <person name="Tettelin H."/>
        </authorList>
    </citation>
    <scope>NUCLEOTIDE SEQUENCE [LARGE SCALE GENOMIC DNA]</scope>
    <source>
        <strain evidence="2 3">46P58B1</strain>
    </source>
</reference>
<proteinExistence type="predicted"/>
<accession>A0A3Q9G9V6</accession>
<dbReference type="Pfam" id="PF05930">
    <property type="entry name" value="Phage_AlpA"/>
    <property type="match status" value="1"/>
</dbReference>
<dbReference type="EMBL" id="CP034662">
    <property type="protein sequence ID" value="AZQ92439.1"/>
    <property type="molecule type" value="Genomic_DNA"/>
</dbReference>
<name>A0A3Q9G9V6_MORCA</name>
<dbReference type="SUPFAM" id="SSF46955">
    <property type="entry name" value="Putative DNA-binding domain"/>
    <property type="match status" value="1"/>
</dbReference>
<organism evidence="2 3">
    <name type="scientific">Moraxella catarrhalis</name>
    <name type="common">Branhamella catarrhalis</name>
    <dbReference type="NCBI Taxonomy" id="480"/>
    <lineage>
        <taxon>Bacteria</taxon>
        <taxon>Pseudomonadati</taxon>
        <taxon>Pseudomonadota</taxon>
        <taxon>Gammaproteobacteria</taxon>
        <taxon>Moraxellales</taxon>
        <taxon>Moraxellaceae</taxon>
        <taxon>Moraxella</taxon>
    </lineage>
</organism>
<evidence type="ECO:0000313" key="1">
    <source>
        <dbReference type="EMBL" id="AZQ92238.1"/>
    </source>
</evidence>
<evidence type="ECO:0000313" key="2">
    <source>
        <dbReference type="EMBL" id="AZQ92439.1"/>
    </source>
</evidence>
<dbReference type="InterPro" id="IPR010260">
    <property type="entry name" value="AlpA"/>
</dbReference>
<evidence type="ECO:0000313" key="3">
    <source>
        <dbReference type="Proteomes" id="UP000280228"/>
    </source>
</evidence>
<dbReference type="AlphaFoldDB" id="A0A3Q9G9V6"/>
<dbReference type="EMBL" id="CP034662">
    <property type="protein sequence ID" value="AZQ92238.1"/>
    <property type="molecule type" value="Genomic_DNA"/>
</dbReference>
<dbReference type="Gene3D" id="1.10.238.160">
    <property type="match status" value="1"/>
</dbReference>
<dbReference type="InterPro" id="IPR009061">
    <property type="entry name" value="DNA-bd_dom_put_sf"/>
</dbReference>
<protein>
    <submittedName>
        <fullName evidence="2">Prophage CP4-57 regulatory family protein</fullName>
    </submittedName>
</protein>
<dbReference type="Proteomes" id="UP000280228">
    <property type="component" value="Chromosome"/>
</dbReference>
<gene>
    <name evidence="2" type="ORF">EJK53_1585</name>
    <name evidence="1" type="ORF">EJK53_1659</name>
</gene>
<sequence length="57" mass="6832">MSSLKRLRLPQVIEKTGWQRATIYKKIKEGEFIPPKKDGRISYWLEQDVDNWILTRA</sequence>